<dbReference type="GeneID" id="55813829"/>
<proteinExistence type="predicted"/>
<sequence>MSAQTQTHTPERQAARNALFAAALQAPQPGHYPTHAEYALAFEAYQATTMQPLREQLAAA</sequence>
<dbReference type="EMBL" id="MN234178">
    <property type="protein sequence ID" value="QFG09610.1"/>
    <property type="molecule type" value="Genomic_DNA"/>
</dbReference>
<accession>A0A5J6TFV3</accession>
<keyword evidence="2" id="KW-1185">Reference proteome</keyword>
<dbReference type="KEGG" id="vg:55813829"/>
<organism evidence="1 2">
    <name type="scientific">Arthrobacter phage TripleJ</name>
    <dbReference type="NCBI Taxonomy" id="2599838"/>
    <lineage>
        <taxon>Viruses</taxon>
        <taxon>Duplodnaviria</taxon>
        <taxon>Heunggongvirae</taxon>
        <taxon>Uroviricota</taxon>
        <taxon>Caudoviricetes</taxon>
        <taxon>Triplejayvirus</taxon>
        <taxon>Triplejayvirus tripleJ</taxon>
    </lineage>
</organism>
<dbReference type="RefSeq" id="YP_009884469.1">
    <property type="nucleotide sequence ID" value="NC_049470.1"/>
</dbReference>
<dbReference type="Proteomes" id="UP000325735">
    <property type="component" value="Segment"/>
</dbReference>
<evidence type="ECO:0000313" key="1">
    <source>
        <dbReference type="EMBL" id="QFG09610.1"/>
    </source>
</evidence>
<reference evidence="1 2" key="1">
    <citation type="submission" date="2019-07" db="EMBL/GenBank/DDBJ databases">
        <authorList>
            <person name="Stoner T.H."/>
            <person name="Garlena R.A."/>
            <person name="Russell D.A."/>
            <person name="Pope W.H."/>
            <person name="Jacobs-Sera D."/>
            <person name="Hatfull G.F."/>
        </authorList>
    </citation>
    <scope>NUCLEOTIDE SEQUENCE [LARGE SCALE GENOMIC DNA]</scope>
</reference>
<evidence type="ECO:0000313" key="2">
    <source>
        <dbReference type="Proteomes" id="UP000325735"/>
    </source>
</evidence>
<protein>
    <submittedName>
        <fullName evidence="1">Uncharacterized protein</fullName>
    </submittedName>
</protein>
<gene>
    <name evidence="1" type="primary">66</name>
    <name evidence="1" type="ORF">PBI_TRIPLEJ_66</name>
</gene>
<name>A0A5J6TFV3_9CAUD</name>